<comment type="subcellular location">
    <subcellularLocation>
        <location evidence="1">Cell membrane</location>
        <topology evidence="1">Multi-pass membrane protein</topology>
    </subcellularLocation>
</comment>
<reference evidence="11" key="1">
    <citation type="journal article" date="2022" name="Cell">
        <title>Design, construction, and in vivo augmentation of a complex gut microbiome.</title>
        <authorList>
            <person name="Cheng A.G."/>
            <person name="Ho P.Y."/>
            <person name="Aranda-Diaz A."/>
            <person name="Jain S."/>
            <person name="Yu F.B."/>
            <person name="Meng X."/>
            <person name="Wang M."/>
            <person name="Iakiviak M."/>
            <person name="Nagashima K."/>
            <person name="Zhao A."/>
            <person name="Murugkar P."/>
            <person name="Patil A."/>
            <person name="Atabakhsh K."/>
            <person name="Weakley A."/>
            <person name="Yan J."/>
            <person name="Brumbaugh A.R."/>
            <person name="Higginbottom S."/>
            <person name="Dimas A."/>
            <person name="Shiver A.L."/>
            <person name="Deutschbauer A."/>
            <person name="Neff N."/>
            <person name="Sonnenburg J.L."/>
            <person name="Huang K.C."/>
            <person name="Fischbach M.A."/>
        </authorList>
    </citation>
    <scope>NUCLEOTIDE SEQUENCE</scope>
    <source>
        <strain evidence="11">AP11</strain>
    </source>
</reference>
<feature type="transmembrane region" description="Helical" evidence="10">
    <location>
        <begin position="393"/>
        <end position="413"/>
    </location>
</feature>
<accession>A0ABY5V1F6</accession>
<sequence>MAKQLDGATARLGTERVGRLLLEYSIPSIIGMVMMSLYNIVDRIFIGQGVGPLAISGLALTFPLTALVTAIGTLIGVGSAARISIVLGMRDIKWARNILGNAFVLTFLLSAVLITCSMLYLDDILRAFGGSDQTIPYAKDYLRIVIPGSVLSNLSYSFSNIMRASGYPSKSMYTILIGVGLNILLDPLFIFGFGMEIRGAAVATVISMFVSSLFVLSHFFNPKHPVHFRRDCWVPKKRIIRNIVSIGMAPFLMNLAASIVNVIMNNQLVREGGDLAIGAFGIINSYGILIVMTAMGLCQGMQPIVGFNYGAQKLKRMKDVLKLTIRIATLIMVVGFVACELMPRLLVRAFTTDPGLIDISARGLRLAYVMLPVVGFQIVVSTFFQSISKAWKAIFMGLSRQVIFLIPALYFFSRWFGLTGVWLSIPFADFLASAVAALFLLSEKRVFYPKAARRV</sequence>
<evidence type="ECO:0000256" key="5">
    <source>
        <dbReference type="ARBA" id="ARBA00022475"/>
    </source>
</evidence>
<dbReference type="Proteomes" id="UP001059295">
    <property type="component" value="Chromosome"/>
</dbReference>
<keyword evidence="5" id="KW-1003">Cell membrane</keyword>
<feature type="transmembrane region" description="Helical" evidence="10">
    <location>
        <begin position="366"/>
        <end position="384"/>
    </location>
</feature>
<feature type="transmembrane region" description="Helical" evidence="10">
    <location>
        <begin position="53"/>
        <end position="77"/>
    </location>
</feature>
<keyword evidence="9" id="KW-0046">Antibiotic resistance</keyword>
<keyword evidence="7 10" id="KW-1133">Transmembrane helix</keyword>
<dbReference type="InterPro" id="IPR048279">
    <property type="entry name" value="MdtK-like"/>
</dbReference>
<feature type="transmembrane region" description="Helical" evidence="10">
    <location>
        <begin position="419"/>
        <end position="441"/>
    </location>
</feature>
<evidence type="ECO:0000313" key="11">
    <source>
        <dbReference type="EMBL" id="UWN57594.1"/>
    </source>
</evidence>
<feature type="transmembrane region" description="Helical" evidence="10">
    <location>
        <begin position="242"/>
        <end position="263"/>
    </location>
</feature>
<protein>
    <recommendedName>
        <fullName evidence="3">Multidrug export protein MepA</fullName>
    </recommendedName>
</protein>
<evidence type="ECO:0000256" key="8">
    <source>
        <dbReference type="ARBA" id="ARBA00023136"/>
    </source>
</evidence>
<dbReference type="NCBIfam" id="TIGR00797">
    <property type="entry name" value="matE"/>
    <property type="match status" value="1"/>
</dbReference>
<dbReference type="PANTHER" id="PTHR43823">
    <property type="entry name" value="SPORULATION PROTEIN YKVU"/>
    <property type="match status" value="1"/>
</dbReference>
<name>A0ABY5V1F6_9BACT</name>
<dbReference type="InterPro" id="IPR051327">
    <property type="entry name" value="MATE_MepA_subfamily"/>
</dbReference>
<dbReference type="PIRSF" id="PIRSF006603">
    <property type="entry name" value="DinF"/>
    <property type="match status" value="1"/>
</dbReference>
<evidence type="ECO:0000256" key="1">
    <source>
        <dbReference type="ARBA" id="ARBA00004651"/>
    </source>
</evidence>
<feature type="transmembrane region" description="Helical" evidence="10">
    <location>
        <begin position="98"/>
        <end position="121"/>
    </location>
</feature>
<organism evidence="11 12">
    <name type="scientific">Alistipes ihumii AP11</name>
    <dbReference type="NCBI Taxonomy" id="1211813"/>
    <lineage>
        <taxon>Bacteria</taxon>
        <taxon>Pseudomonadati</taxon>
        <taxon>Bacteroidota</taxon>
        <taxon>Bacteroidia</taxon>
        <taxon>Bacteroidales</taxon>
        <taxon>Rikenellaceae</taxon>
        <taxon>Alistipes</taxon>
    </lineage>
</organism>
<evidence type="ECO:0000256" key="4">
    <source>
        <dbReference type="ARBA" id="ARBA00022448"/>
    </source>
</evidence>
<keyword evidence="4" id="KW-0813">Transport</keyword>
<evidence type="ECO:0000256" key="7">
    <source>
        <dbReference type="ARBA" id="ARBA00022989"/>
    </source>
</evidence>
<feature type="transmembrane region" description="Helical" evidence="10">
    <location>
        <begin position="21"/>
        <end position="41"/>
    </location>
</feature>
<keyword evidence="12" id="KW-1185">Reference proteome</keyword>
<keyword evidence="6 10" id="KW-0812">Transmembrane</keyword>
<dbReference type="PANTHER" id="PTHR43823:SF3">
    <property type="entry name" value="MULTIDRUG EXPORT PROTEIN MEPA"/>
    <property type="match status" value="1"/>
</dbReference>
<proteinExistence type="inferred from homology"/>
<dbReference type="GeneID" id="82890490"/>
<feature type="transmembrane region" description="Helical" evidence="10">
    <location>
        <begin position="141"/>
        <end position="161"/>
    </location>
</feature>
<evidence type="ECO:0000256" key="6">
    <source>
        <dbReference type="ARBA" id="ARBA00022692"/>
    </source>
</evidence>
<dbReference type="InterPro" id="IPR045070">
    <property type="entry name" value="MATE_MepA-like"/>
</dbReference>
<gene>
    <name evidence="11" type="ORF">NQ491_02110</name>
</gene>
<evidence type="ECO:0000256" key="9">
    <source>
        <dbReference type="ARBA" id="ARBA00023251"/>
    </source>
</evidence>
<dbReference type="RefSeq" id="WP_019244997.1">
    <property type="nucleotide sequence ID" value="NZ_CAPH01000006.1"/>
</dbReference>
<feature type="transmembrane region" description="Helical" evidence="10">
    <location>
        <begin position="323"/>
        <end position="346"/>
    </location>
</feature>
<dbReference type="InterPro" id="IPR002528">
    <property type="entry name" value="MATE_fam"/>
</dbReference>
<dbReference type="EMBL" id="CP102294">
    <property type="protein sequence ID" value="UWN57594.1"/>
    <property type="molecule type" value="Genomic_DNA"/>
</dbReference>
<evidence type="ECO:0000256" key="2">
    <source>
        <dbReference type="ARBA" id="ARBA00008417"/>
    </source>
</evidence>
<feature type="transmembrane region" description="Helical" evidence="10">
    <location>
        <begin position="200"/>
        <end position="221"/>
    </location>
</feature>
<keyword evidence="8 10" id="KW-0472">Membrane</keyword>
<evidence type="ECO:0000313" key="12">
    <source>
        <dbReference type="Proteomes" id="UP001059295"/>
    </source>
</evidence>
<comment type="similarity">
    <text evidence="2">Belongs to the multi antimicrobial extrusion (MATE) (TC 2.A.66.1) family. MepA subfamily.</text>
</comment>
<evidence type="ECO:0000256" key="3">
    <source>
        <dbReference type="ARBA" id="ARBA00022106"/>
    </source>
</evidence>
<feature type="transmembrane region" description="Helical" evidence="10">
    <location>
        <begin position="275"/>
        <end position="298"/>
    </location>
</feature>
<evidence type="ECO:0000256" key="10">
    <source>
        <dbReference type="SAM" id="Phobius"/>
    </source>
</evidence>
<feature type="transmembrane region" description="Helical" evidence="10">
    <location>
        <begin position="173"/>
        <end position="194"/>
    </location>
</feature>
<dbReference type="Pfam" id="PF01554">
    <property type="entry name" value="MatE"/>
    <property type="match status" value="2"/>
</dbReference>
<dbReference type="CDD" id="cd13143">
    <property type="entry name" value="MATE_MepA_like"/>
    <property type="match status" value="1"/>
</dbReference>